<proteinExistence type="predicted"/>
<dbReference type="EMBL" id="JANLCK010000009">
    <property type="protein sequence ID" value="MCS5727287.1"/>
    <property type="molecule type" value="Genomic_DNA"/>
</dbReference>
<dbReference type="AlphaFoldDB" id="A0AA41XFL4"/>
<evidence type="ECO:0000256" key="1">
    <source>
        <dbReference type="SAM" id="MobiDB-lite"/>
    </source>
</evidence>
<dbReference type="SUPFAM" id="SSF53335">
    <property type="entry name" value="S-adenosyl-L-methionine-dependent methyltransferases"/>
    <property type="match status" value="1"/>
</dbReference>
<evidence type="ECO:0000313" key="2">
    <source>
        <dbReference type="EMBL" id="MCS5727287.1"/>
    </source>
</evidence>
<feature type="region of interest" description="Disordered" evidence="1">
    <location>
        <begin position="245"/>
        <end position="273"/>
    </location>
</feature>
<dbReference type="Gene3D" id="3.40.50.150">
    <property type="entry name" value="Vaccinia Virus protein VP39"/>
    <property type="match status" value="1"/>
</dbReference>
<evidence type="ECO:0000313" key="3">
    <source>
        <dbReference type="Proteomes" id="UP001165587"/>
    </source>
</evidence>
<keyword evidence="3" id="KW-1185">Reference proteome</keyword>
<dbReference type="RefSeq" id="WP_259530268.1">
    <property type="nucleotide sequence ID" value="NZ_JANLCK010000009.1"/>
</dbReference>
<organism evidence="2 3">
    <name type="scientific">Herbiconiux oxytropis</name>
    <dbReference type="NCBI Taxonomy" id="2970915"/>
    <lineage>
        <taxon>Bacteria</taxon>
        <taxon>Bacillati</taxon>
        <taxon>Actinomycetota</taxon>
        <taxon>Actinomycetes</taxon>
        <taxon>Micrococcales</taxon>
        <taxon>Microbacteriaceae</taxon>
        <taxon>Herbiconiux</taxon>
    </lineage>
</organism>
<dbReference type="Proteomes" id="UP001165587">
    <property type="component" value="Unassembled WGS sequence"/>
</dbReference>
<sequence>MPDRTPFALPGSGRVAEIAPDPLVPGAWVLSIEGAEQSHVDLGDPADLFYDYVRRIGAAIDHLATPGRPLRTVHLGAGALTLARYLQATRPGSEQLAVEDERGLLEAVTSRLPLPAGTRLTVHEGDAADVVTALLSGGGEWVGSADLVIDDLYRGITTPPHLTTAEWYADAARLLAPGGVLVVNIADDDGLPGLRSRLAALAPSLPHRLVLGPTSVLTDARAGNAVVLASRDPAVLALADDLRRAGPHPSAARDARHVDSPTPADGIPTPKGR</sequence>
<name>A0AA41XFL4_9MICO</name>
<dbReference type="InterPro" id="IPR029063">
    <property type="entry name" value="SAM-dependent_MTases_sf"/>
</dbReference>
<comment type="caution">
    <text evidence="2">The sequence shown here is derived from an EMBL/GenBank/DDBJ whole genome shotgun (WGS) entry which is preliminary data.</text>
</comment>
<dbReference type="NCBIfam" id="NF037959">
    <property type="entry name" value="MFS_SpdSyn"/>
    <property type="match status" value="1"/>
</dbReference>
<protein>
    <submittedName>
        <fullName evidence="2">Fused MFS/spermidine synthase</fullName>
    </submittedName>
</protein>
<accession>A0AA41XFL4</accession>
<gene>
    <name evidence="2" type="ORF">N1028_15435</name>
</gene>
<reference evidence="2" key="1">
    <citation type="submission" date="2022-08" db="EMBL/GenBank/DDBJ databases">
        <authorList>
            <person name="Deng Y."/>
            <person name="Han X.-F."/>
            <person name="Zhang Y.-Q."/>
        </authorList>
    </citation>
    <scope>NUCLEOTIDE SEQUENCE</scope>
    <source>
        <strain evidence="2">CPCC 203407</strain>
    </source>
</reference>